<evidence type="ECO:0000313" key="2">
    <source>
        <dbReference type="Proteomes" id="UP001589896"/>
    </source>
</evidence>
<reference evidence="1 2" key="1">
    <citation type="submission" date="2024-09" db="EMBL/GenBank/DDBJ databases">
        <authorList>
            <person name="Sun Q."/>
            <person name="Mori K."/>
        </authorList>
    </citation>
    <scope>NUCLEOTIDE SEQUENCE [LARGE SCALE GENOMIC DNA]</scope>
    <source>
        <strain evidence="1 2">KCTC 23076</strain>
    </source>
</reference>
<dbReference type="PANTHER" id="PTHR39441">
    <property type="entry name" value="DUF2252 DOMAIN-CONTAINING PROTEIN"/>
    <property type="match status" value="1"/>
</dbReference>
<comment type="caution">
    <text evidence="1">The sequence shown here is derived from an EMBL/GenBank/DDBJ whole genome shotgun (WGS) entry which is preliminary data.</text>
</comment>
<name>A0ABV6RVG2_9GAMM</name>
<keyword evidence="2" id="KW-1185">Reference proteome</keyword>
<accession>A0ABV6RVG2</accession>
<protein>
    <submittedName>
        <fullName evidence="1">DUF2252 domain-containing protein</fullName>
    </submittedName>
</protein>
<organism evidence="1 2">
    <name type="scientific">Lysobacter korlensis</name>
    <dbReference type="NCBI Taxonomy" id="553636"/>
    <lineage>
        <taxon>Bacteria</taxon>
        <taxon>Pseudomonadati</taxon>
        <taxon>Pseudomonadota</taxon>
        <taxon>Gammaproteobacteria</taxon>
        <taxon>Lysobacterales</taxon>
        <taxon>Lysobacteraceae</taxon>
        <taxon>Lysobacter</taxon>
    </lineage>
</organism>
<dbReference type="RefSeq" id="WP_386673152.1">
    <property type="nucleotide sequence ID" value="NZ_JBHLTG010000006.1"/>
</dbReference>
<dbReference type="Proteomes" id="UP001589896">
    <property type="component" value="Unassembled WGS sequence"/>
</dbReference>
<sequence>MPSDAERTQFIIDVLTDAFSDLAAHDPAAFRRRYRAMAADPFAFYRGTACLFYADIRDRKDRWADERSSRVWIQGDLHVENFGTYMNSDGVLVFDVNDYDEAYLGHFTWDLLRLAASLAVMGWTKAMPDEDITELTRIYLRAYLDQVHTFVDSDRDHQWSLRLDTARGAVLEALLVAQLATRIDLLEKVTVVEDYIRRFRYSPSARELPAEERAVVEDAYSAYLDTIPRSKRLGSLTYHLKDVVGKSGFGVGSAGLPAYTLLVEGRSQALENDVVLTMKQGAVAAPSRIVTHEDALDYFEHEGHRTAVSQRALQARADPWLGWTRMNGGPHDGVGFVVQEYSPYEADLDWSALTEAEQMGEVLEQLGRATAKVHCVSDVDDENTPLVDFQTEEAIVAVIDGAEDELIAELAEFGLDYGARARADHALFVDAFREGRIPGVGPSDSHPQ</sequence>
<dbReference type="Pfam" id="PF10009">
    <property type="entry name" value="DUF2252"/>
    <property type="match status" value="1"/>
</dbReference>
<evidence type="ECO:0000313" key="1">
    <source>
        <dbReference type="EMBL" id="MFC0680965.1"/>
    </source>
</evidence>
<dbReference type="InterPro" id="IPR018721">
    <property type="entry name" value="DUF2252"/>
</dbReference>
<proteinExistence type="predicted"/>
<dbReference type="EMBL" id="JBHLTG010000006">
    <property type="protein sequence ID" value="MFC0680965.1"/>
    <property type="molecule type" value="Genomic_DNA"/>
</dbReference>
<gene>
    <name evidence="1" type="ORF">ACFFGH_24310</name>
</gene>
<dbReference type="PANTHER" id="PTHR39441:SF1">
    <property type="entry name" value="DUF2252 DOMAIN-CONTAINING PROTEIN"/>
    <property type="match status" value="1"/>
</dbReference>